<evidence type="ECO:0000256" key="3">
    <source>
        <dbReference type="ARBA" id="ARBA00022741"/>
    </source>
</evidence>
<dbReference type="AlphaFoldDB" id="A0A8T3URI8"/>
<feature type="domain" description="Aminoacyl-transfer RNA synthetases class-II family profile" evidence="8">
    <location>
        <begin position="143"/>
        <end position="562"/>
    </location>
</feature>
<dbReference type="GO" id="GO:0050560">
    <property type="term" value="F:aspartate-tRNA(Asn) ligase activity"/>
    <property type="evidence" value="ECO:0007669"/>
    <property type="project" value="UniProtKB-EC"/>
</dbReference>
<evidence type="ECO:0000259" key="8">
    <source>
        <dbReference type="PROSITE" id="PS50862"/>
    </source>
</evidence>
<protein>
    <recommendedName>
        <fullName evidence="7">Aspartate--tRNA(Asp/Asn) ligase</fullName>
        <ecNumber evidence="7">6.1.1.23</ecNumber>
    </recommendedName>
    <alternativeName>
        <fullName evidence="7">Aspartyl-tRNA synthetase</fullName>
        <shortName evidence="7">AspRS</shortName>
    </alternativeName>
    <alternativeName>
        <fullName evidence="7">Non-discriminating aspartyl-tRNA synthetase</fullName>
        <shortName evidence="7">ND-AspRS</shortName>
    </alternativeName>
</protein>
<organism evidence="9 10">
    <name type="scientific">Candidatus Acidifodinimicrobium mancum</name>
    <dbReference type="NCBI Taxonomy" id="2898728"/>
    <lineage>
        <taxon>Archaea</taxon>
        <taxon>Candidatus Parvarchaeota</taxon>
        <taxon>Candidatus Acidifodinimicrobiaceae</taxon>
        <taxon>Candidatus Acidifodinimicrobium</taxon>
    </lineage>
</organism>
<dbReference type="PANTHER" id="PTHR22594:SF5">
    <property type="entry name" value="ASPARTATE--TRNA LIGASE, MITOCHONDRIAL"/>
    <property type="match status" value="1"/>
</dbReference>
<comment type="subcellular location">
    <subcellularLocation>
        <location evidence="7">Cytoplasm</location>
    </subcellularLocation>
</comment>
<dbReference type="GO" id="GO:0004815">
    <property type="term" value="F:aspartate-tRNA ligase activity"/>
    <property type="evidence" value="ECO:0007669"/>
    <property type="project" value="UniProtKB-UniRule"/>
</dbReference>
<dbReference type="HAMAP" id="MF_00044">
    <property type="entry name" value="Asp_tRNA_synth_type1"/>
    <property type="match status" value="1"/>
</dbReference>
<keyword evidence="7" id="KW-0963">Cytoplasm</keyword>
<dbReference type="PANTHER" id="PTHR22594">
    <property type="entry name" value="ASPARTYL/LYSYL-TRNA SYNTHETASE"/>
    <property type="match status" value="1"/>
</dbReference>
<reference evidence="9 10" key="1">
    <citation type="submission" date="2020-09" db="EMBL/GenBank/DDBJ databases">
        <title>Genomic characterization of a novel Parvarchaeota family in acid mine drainage sediments.</title>
        <authorList>
            <person name="Luo Z.-H."/>
        </authorList>
    </citation>
    <scope>NUCLEOTIDE SEQUENCE [LARGE SCALE GENOMIC DNA]</scope>
    <source>
        <strain evidence="9">MAS1_bins.189</strain>
    </source>
</reference>
<evidence type="ECO:0000256" key="4">
    <source>
        <dbReference type="ARBA" id="ARBA00022840"/>
    </source>
</evidence>
<comment type="similarity">
    <text evidence="1 7">Belongs to the class-II aminoacyl-tRNA synthetase family. Type 1 subfamily.</text>
</comment>
<dbReference type="InterPro" id="IPR029351">
    <property type="entry name" value="GAD_dom"/>
</dbReference>
<dbReference type="NCBIfam" id="TIGR00459">
    <property type="entry name" value="aspS_bact"/>
    <property type="match status" value="1"/>
</dbReference>
<dbReference type="InterPro" id="IPR047089">
    <property type="entry name" value="Asp-tRNA-ligase_1_N"/>
</dbReference>
<proteinExistence type="inferred from homology"/>
<dbReference type="SUPFAM" id="SSF50249">
    <property type="entry name" value="Nucleic acid-binding proteins"/>
    <property type="match status" value="1"/>
</dbReference>
<dbReference type="CDD" id="cd04317">
    <property type="entry name" value="EcAspRS_like_N"/>
    <property type="match status" value="1"/>
</dbReference>
<evidence type="ECO:0000256" key="2">
    <source>
        <dbReference type="ARBA" id="ARBA00022598"/>
    </source>
</evidence>
<dbReference type="InterPro" id="IPR004364">
    <property type="entry name" value="Aa-tRNA-synt_II"/>
</dbReference>
<feature type="binding site" evidence="7">
    <location>
        <position position="455"/>
    </location>
    <ligand>
        <name>L-aspartate</name>
        <dbReference type="ChEBI" id="CHEBI:29991"/>
    </ligand>
</feature>
<sequence>MEITCGDLSSAKYDKQKVSINGWCRYVRIHKDKAFIDMADRYGITQIVFENNLLDQARQLGREFVIRVEGKVRKRGKKDINPDMPTGKFEILAESLKIINKSKIPPFEIIEEKGAFLPDEELRFKYRYLDLRRREALNKIEFRDKIIKSIRKFFWDNNFLELETPLLIKDTYDASGSRTFIVPSRIHKGEFYGLPQSPQVYKQLSMISGLDKYFQIARVFRDEDPREDRQPEFTQLDLETSFKDEHYVQDLIEKMIKRIFTEVLHKNIKTPFKHLDYKEAIKLYGNDKPDLRFDNEIIDLTAEMSKTDYNVIKNVIKNGGKAIAIDFEAKFGTKESKIDKEFMSEMVEKAKMFGLGGLTWMFVKDKKLRSEPEKIAEAVSGQNSEIIKKLNSKEGDIIIICTDISESLLLSAVSKLRRIIGIKIGKFREEYSFLWVDKFPVFEKDEVTGKLVPMHNPFVMPTEDTIKHIDSKPEEMLGKRYDLVLNGIEVGGGSMRIHDPELQRKILKIMGLNDKEIEESLSFLIEALSYGAPIHGGIALGLDRFVATLAKEDDIREFILFPKNRKFESFIDGSPTPVSEKRLKEDYDLKIDRV</sequence>
<feature type="binding site" evidence="7">
    <location>
        <position position="496"/>
    </location>
    <ligand>
        <name>L-aspartate</name>
        <dbReference type="ChEBI" id="CHEBI:29991"/>
    </ligand>
</feature>
<gene>
    <name evidence="7 9" type="primary">aspS</name>
    <name evidence="9" type="ORF">IHE51_00135</name>
</gene>
<dbReference type="InterPro" id="IPR004115">
    <property type="entry name" value="GAD-like_sf"/>
</dbReference>
<feature type="site" description="Important for tRNA non-discrimination" evidence="7">
    <location>
        <position position="30"/>
    </location>
</feature>
<keyword evidence="3 7" id="KW-0547">Nucleotide-binding</keyword>
<evidence type="ECO:0000313" key="10">
    <source>
        <dbReference type="Proteomes" id="UP000718571"/>
    </source>
</evidence>
<dbReference type="Gene3D" id="3.30.930.10">
    <property type="entry name" value="Bira Bifunctional Protein, Domain 2"/>
    <property type="match status" value="1"/>
</dbReference>
<evidence type="ECO:0000256" key="6">
    <source>
        <dbReference type="ARBA" id="ARBA00023146"/>
    </source>
</evidence>
<keyword evidence="4 7" id="KW-0067">ATP-binding</keyword>
<dbReference type="InterPro" id="IPR012340">
    <property type="entry name" value="NA-bd_OB-fold"/>
</dbReference>
<evidence type="ECO:0000256" key="7">
    <source>
        <dbReference type="HAMAP-Rule" id="MF_00044"/>
    </source>
</evidence>
<feature type="binding site" evidence="7">
    <location>
        <position position="221"/>
    </location>
    <ligand>
        <name>L-aspartate</name>
        <dbReference type="ChEBI" id="CHEBI:29991"/>
    </ligand>
</feature>
<evidence type="ECO:0000256" key="1">
    <source>
        <dbReference type="ARBA" id="ARBA00006303"/>
    </source>
</evidence>
<feature type="region of interest" description="Aspartate" evidence="7">
    <location>
        <begin position="199"/>
        <end position="202"/>
    </location>
</feature>
<dbReference type="PRINTS" id="PR01042">
    <property type="entry name" value="TRNASYNTHASP"/>
</dbReference>
<comment type="catalytic activity">
    <reaction evidence="7">
        <text>tRNA(Asx) + L-aspartate + ATP = L-aspartyl-tRNA(Asx) + AMP + diphosphate</text>
        <dbReference type="Rhea" id="RHEA:18349"/>
        <dbReference type="Rhea" id="RHEA-COMP:9710"/>
        <dbReference type="Rhea" id="RHEA-COMP:9711"/>
        <dbReference type="ChEBI" id="CHEBI:29991"/>
        <dbReference type="ChEBI" id="CHEBI:30616"/>
        <dbReference type="ChEBI" id="CHEBI:33019"/>
        <dbReference type="ChEBI" id="CHEBI:78442"/>
        <dbReference type="ChEBI" id="CHEBI:78516"/>
        <dbReference type="ChEBI" id="CHEBI:456215"/>
        <dbReference type="EC" id="6.1.1.23"/>
    </reaction>
</comment>
<dbReference type="Pfam" id="PF01336">
    <property type="entry name" value="tRNA_anti-codon"/>
    <property type="match status" value="1"/>
</dbReference>
<name>A0A8T3URI8_9ARCH</name>
<dbReference type="EMBL" id="JADFAR010000003">
    <property type="protein sequence ID" value="MBE5728261.1"/>
    <property type="molecule type" value="Genomic_DNA"/>
</dbReference>
<dbReference type="InterPro" id="IPR002312">
    <property type="entry name" value="Asp/Asn-tRNA-synth_IIb"/>
</dbReference>
<dbReference type="GO" id="GO:0006422">
    <property type="term" value="P:aspartyl-tRNA aminoacylation"/>
    <property type="evidence" value="ECO:0007669"/>
    <property type="project" value="UniProtKB-UniRule"/>
</dbReference>
<feature type="binding site" evidence="7">
    <location>
        <position position="489"/>
    </location>
    <ligand>
        <name>ATP</name>
        <dbReference type="ChEBI" id="CHEBI:30616"/>
    </ligand>
</feature>
<dbReference type="InterPro" id="IPR006195">
    <property type="entry name" value="aa-tRNA-synth_II"/>
</dbReference>
<dbReference type="EC" id="6.1.1.23" evidence="7"/>
<dbReference type="PROSITE" id="PS50862">
    <property type="entry name" value="AA_TRNA_LIGASE_II"/>
    <property type="match status" value="1"/>
</dbReference>
<keyword evidence="5 7" id="KW-0648">Protein biosynthesis</keyword>
<keyword evidence="2 7" id="KW-0436">Ligase</keyword>
<dbReference type="GO" id="GO:0003676">
    <property type="term" value="F:nucleic acid binding"/>
    <property type="evidence" value="ECO:0007669"/>
    <property type="project" value="InterPro"/>
</dbReference>
<dbReference type="InterPro" id="IPR004524">
    <property type="entry name" value="Asp-tRNA-ligase_1"/>
</dbReference>
<dbReference type="Gene3D" id="2.40.50.140">
    <property type="entry name" value="Nucleic acid-binding proteins"/>
    <property type="match status" value="1"/>
</dbReference>
<dbReference type="Pfam" id="PF00152">
    <property type="entry name" value="tRNA-synt_2"/>
    <property type="match status" value="1"/>
</dbReference>
<dbReference type="SUPFAM" id="SSF55681">
    <property type="entry name" value="Class II aaRS and biotin synthetases"/>
    <property type="match status" value="1"/>
</dbReference>
<comment type="caution">
    <text evidence="9">The sequence shown here is derived from an EMBL/GenBank/DDBJ whole genome shotgun (WGS) entry which is preliminary data.</text>
</comment>
<dbReference type="InterPro" id="IPR045864">
    <property type="entry name" value="aa-tRNA-synth_II/BPL/LPL"/>
</dbReference>
<feature type="binding site" evidence="7">
    <location>
        <position position="230"/>
    </location>
    <ligand>
        <name>ATP</name>
        <dbReference type="ChEBI" id="CHEBI:30616"/>
    </ligand>
</feature>
<evidence type="ECO:0000256" key="5">
    <source>
        <dbReference type="ARBA" id="ARBA00022917"/>
    </source>
</evidence>
<dbReference type="Proteomes" id="UP000718571">
    <property type="component" value="Unassembled WGS sequence"/>
</dbReference>
<dbReference type="SUPFAM" id="SSF55261">
    <property type="entry name" value="GAD domain-like"/>
    <property type="match status" value="1"/>
</dbReference>
<dbReference type="NCBIfam" id="NF001750">
    <property type="entry name" value="PRK00476.1"/>
    <property type="match status" value="1"/>
</dbReference>
<accession>A0A8T3URI8</accession>
<feature type="binding site" evidence="7">
    <location>
        <begin position="541"/>
        <end position="544"/>
    </location>
    <ligand>
        <name>ATP</name>
        <dbReference type="ChEBI" id="CHEBI:30616"/>
    </ligand>
</feature>
<dbReference type="Pfam" id="PF02938">
    <property type="entry name" value="GAD"/>
    <property type="match status" value="1"/>
</dbReference>
<evidence type="ECO:0000313" key="9">
    <source>
        <dbReference type="EMBL" id="MBE5728261.1"/>
    </source>
</evidence>
<keyword evidence="6 7" id="KW-0030">Aminoacyl-tRNA synthetase</keyword>
<dbReference type="InterPro" id="IPR004365">
    <property type="entry name" value="NA-bd_OB_tRNA"/>
</dbReference>
<dbReference type="GO" id="GO:0005524">
    <property type="term" value="F:ATP binding"/>
    <property type="evidence" value="ECO:0007669"/>
    <property type="project" value="UniProtKB-UniRule"/>
</dbReference>
<dbReference type="GO" id="GO:0005737">
    <property type="term" value="C:cytoplasm"/>
    <property type="evidence" value="ECO:0007669"/>
    <property type="project" value="UniProtKB-SubCell"/>
</dbReference>
<comment type="caution">
    <text evidence="7">Lacks conserved residue(s) required for the propagation of feature annotation.</text>
</comment>
<dbReference type="Gene3D" id="3.30.1360.30">
    <property type="entry name" value="GAD-like domain"/>
    <property type="match status" value="1"/>
</dbReference>
<feature type="binding site" evidence="7">
    <location>
        <begin position="221"/>
        <end position="223"/>
    </location>
    <ligand>
        <name>ATP</name>
        <dbReference type="ChEBI" id="CHEBI:30616"/>
    </ligand>
</feature>
<comment type="subunit">
    <text evidence="7">Homodimer.</text>
</comment>
<comment type="function">
    <text evidence="7">Aspartyl-tRNA synthetase with relaxed tRNA specificity since it is able to aspartylate not only its cognate tRNA(Asp) but also tRNA(Asn). Reaction proceeds in two steps: L-aspartate is first activated by ATP to form Asp-AMP and then transferred to the acceptor end of tRNA(Asp/Asn).</text>
</comment>